<comment type="similarity">
    <text evidence="6">Belongs to the peptidase M48 family.</text>
</comment>
<evidence type="ECO:0000256" key="4">
    <source>
        <dbReference type="ARBA" id="ARBA00022833"/>
    </source>
</evidence>
<evidence type="ECO:0000256" key="1">
    <source>
        <dbReference type="ARBA" id="ARBA00022670"/>
    </source>
</evidence>
<dbReference type="RefSeq" id="WP_013702072.1">
    <property type="nucleotide sequence ID" value="NC_015385.1"/>
</dbReference>
<feature type="domain" description="Peptidase M48" evidence="8">
    <location>
        <begin position="74"/>
        <end position="256"/>
    </location>
</feature>
<feature type="signal peptide" evidence="7">
    <location>
        <begin position="1"/>
        <end position="22"/>
    </location>
</feature>
<evidence type="ECO:0000256" key="3">
    <source>
        <dbReference type="ARBA" id="ARBA00022801"/>
    </source>
</evidence>
<keyword evidence="7" id="KW-0732">Signal</keyword>
<keyword evidence="2" id="KW-0479">Metal-binding</keyword>
<gene>
    <name evidence="9" type="ordered locus">Tresu_1905</name>
</gene>
<keyword evidence="5 6" id="KW-0482">Metalloprotease</keyword>
<dbReference type="AlphaFoldDB" id="F2NSL7"/>
<evidence type="ECO:0000256" key="5">
    <source>
        <dbReference type="ARBA" id="ARBA00023049"/>
    </source>
</evidence>
<reference evidence="10" key="2">
    <citation type="submission" date="2011-04" db="EMBL/GenBank/DDBJ databases">
        <title>The complete genome of chromosome of Treponema succinifaciens DSM 2489.</title>
        <authorList>
            <person name="Lucas S."/>
            <person name="Copeland A."/>
            <person name="Lapidus A."/>
            <person name="Bruce D."/>
            <person name="Goodwin L."/>
            <person name="Pitluck S."/>
            <person name="Peters L."/>
            <person name="Kyrpides N."/>
            <person name="Mavromatis K."/>
            <person name="Ivanova N."/>
            <person name="Ovchinnikova G."/>
            <person name="Teshima H."/>
            <person name="Detter J.C."/>
            <person name="Tapia R."/>
            <person name="Han C."/>
            <person name="Land M."/>
            <person name="Hauser L."/>
            <person name="Markowitz V."/>
            <person name="Cheng J.-F."/>
            <person name="Hugenholtz P."/>
            <person name="Woyke T."/>
            <person name="Wu D."/>
            <person name="Gronow S."/>
            <person name="Wellnitz S."/>
            <person name="Brambilla E."/>
            <person name="Klenk H.-P."/>
            <person name="Eisen J.A."/>
        </authorList>
    </citation>
    <scope>NUCLEOTIDE SEQUENCE [LARGE SCALE GENOMIC DNA]</scope>
    <source>
        <strain evidence="10">ATCC 33096 / DSM 2489 / 6091</strain>
    </source>
</reference>
<dbReference type="PANTHER" id="PTHR22726">
    <property type="entry name" value="METALLOENDOPEPTIDASE OMA1"/>
    <property type="match status" value="1"/>
</dbReference>
<dbReference type="eggNOG" id="COG0501">
    <property type="taxonomic scope" value="Bacteria"/>
</dbReference>
<proteinExistence type="inferred from homology"/>
<keyword evidence="3 6" id="KW-0378">Hydrolase</keyword>
<dbReference type="Pfam" id="PF01435">
    <property type="entry name" value="Peptidase_M48"/>
    <property type="match status" value="1"/>
</dbReference>
<dbReference type="GO" id="GO:0051603">
    <property type="term" value="P:proteolysis involved in protein catabolic process"/>
    <property type="evidence" value="ECO:0007669"/>
    <property type="project" value="TreeGrafter"/>
</dbReference>
<dbReference type="InterPro" id="IPR001915">
    <property type="entry name" value="Peptidase_M48"/>
</dbReference>
<sequence>MKNFLWILFSSFVLVLFLGCMATTTSAGNVGADRNQLMIVSEEQMEQSANESYAQVIAEAKKSGTLNVDATTVARVRNVAKNLIAQVGAFREDALSWNWQVNVISDNTVNAWCMPGGKIVVYTGIIQSLNLTDSQLAAVMGHEIAHALREHSREQASSETLKNAGIAVVSSVAGLNETGNSLLGLAAQYTLTLPFSRSHETEADHIGTELMARAGYDPNEAVAVWEKMSALGGSQIPEIMSTHPSNTSRIKDLTEISKKVYPLYEAAKK</sequence>
<dbReference type="PROSITE" id="PS51257">
    <property type="entry name" value="PROKAR_LIPOPROTEIN"/>
    <property type="match status" value="1"/>
</dbReference>
<dbReference type="STRING" id="869209.Tresu_1905"/>
<organism evidence="9 10">
    <name type="scientific">Treponema succinifaciens (strain ATCC 33096 / DSM 2489 / 6091)</name>
    <dbReference type="NCBI Taxonomy" id="869209"/>
    <lineage>
        <taxon>Bacteria</taxon>
        <taxon>Pseudomonadati</taxon>
        <taxon>Spirochaetota</taxon>
        <taxon>Spirochaetia</taxon>
        <taxon>Spirochaetales</taxon>
        <taxon>Treponemataceae</taxon>
        <taxon>Treponema</taxon>
    </lineage>
</organism>
<keyword evidence="1 6" id="KW-0645">Protease</keyword>
<evidence type="ECO:0000256" key="7">
    <source>
        <dbReference type="SAM" id="SignalP"/>
    </source>
</evidence>
<evidence type="ECO:0000256" key="6">
    <source>
        <dbReference type="RuleBase" id="RU003983"/>
    </source>
</evidence>
<dbReference type="InterPro" id="IPR051156">
    <property type="entry name" value="Mito/Outer_Membr_Metalloprot"/>
</dbReference>
<dbReference type="Proteomes" id="UP000006852">
    <property type="component" value="Chromosome"/>
</dbReference>
<accession>F2NSL7</accession>
<comment type="cofactor">
    <cofactor evidence="6">
        <name>Zn(2+)</name>
        <dbReference type="ChEBI" id="CHEBI:29105"/>
    </cofactor>
    <text evidence="6">Binds 1 zinc ion per subunit.</text>
</comment>
<keyword evidence="4 6" id="KW-0862">Zinc</keyword>
<feature type="chain" id="PRO_5003284051" evidence="7">
    <location>
        <begin position="23"/>
        <end position="269"/>
    </location>
</feature>
<dbReference type="PANTHER" id="PTHR22726:SF1">
    <property type="entry name" value="METALLOENDOPEPTIDASE OMA1, MITOCHONDRIAL"/>
    <property type="match status" value="1"/>
</dbReference>
<dbReference type="Gene3D" id="3.30.2010.10">
    <property type="entry name" value="Metalloproteases ('zincins'), catalytic domain"/>
    <property type="match status" value="1"/>
</dbReference>
<reference evidence="9 10" key="1">
    <citation type="journal article" date="2011" name="Stand. Genomic Sci.">
        <title>Complete genome sequence of Treponema succinifaciens type strain (6091).</title>
        <authorList>
            <person name="Han C."/>
            <person name="Gronow S."/>
            <person name="Teshima H."/>
            <person name="Lapidus A."/>
            <person name="Nolan M."/>
            <person name="Lucas S."/>
            <person name="Hammon N."/>
            <person name="Deshpande S."/>
            <person name="Cheng J.F."/>
            <person name="Zeytun A."/>
            <person name="Tapia R."/>
            <person name="Goodwin L."/>
            <person name="Pitluck S."/>
            <person name="Liolios K."/>
            <person name="Pagani I."/>
            <person name="Ivanova N."/>
            <person name="Mavromatis K."/>
            <person name="Mikhailova N."/>
            <person name="Huntemann M."/>
            <person name="Pati A."/>
            <person name="Chen A."/>
            <person name="Palaniappan K."/>
            <person name="Land M."/>
            <person name="Hauser L."/>
            <person name="Brambilla E.M."/>
            <person name="Rohde M."/>
            <person name="Goker M."/>
            <person name="Woyke T."/>
            <person name="Bristow J."/>
            <person name="Eisen J.A."/>
            <person name="Markowitz V."/>
            <person name="Hugenholtz P."/>
            <person name="Kyrpides N.C."/>
            <person name="Klenk H.P."/>
            <person name="Detter J.C."/>
        </authorList>
    </citation>
    <scope>NUCLEOTIDE SEQUENCE [LARGE SCALE GENOMIC DNA]</scope>
    <source>
        <strain evidence="10">ATCC 33096 / DSM 2489 / 6091</strain>
    </source>
</reference>
<dbReference type="CDD" id="cd07331">
    <property type="entry name" value="M48C_Oma1_like"/>
    <property type="match status" value="1"/>
</dbReference>
<dbReference type="GO" id="GO:0016020">
    <property type="term" value="C:membrane"/>
    <property type="evidence" value="ECO:0007669"/>
    <property type="project" value="TreeGrafter"/>
</dbReference>
<keyword evidence="10" id="KW-1185">Reference proteome</keyword>
<name>F2NSL7_TRES6</name>
<dbReference type="OrthoDB" id="9810445at2"/>
<dbReference type="GO" id="GO:0004222">
    <property type="term" value="F:metalloendopeptidase activity"/>
    <property type="evidence" value="ECO:0007669"/>
    <property type="project" value="InterPro"/>
</dbReference>
<dbReference type="GO" id="GO:0046872">
    <property type="term" value="F:metal ion binding"/>
    <property type="evidence" value="ECO:0007669"/>
    <property type="project" value="UniProtKB-KW"/>
</dbReference>
<dbReference type="HOGENOM" id="CLU_029002_5_0_12"/>
<evidence type="ECO:0000256" key="2">
    <source>
        <dbReference type="ARBA" id="ARBA00022723"/>
    </source>
</evidence>
<dbReference type="KEGG" id="tsu:Tresu_1905"/>
<evidence type="ECO:0000313" key="9">
    <source>
        <dbReference type="EMBL" id="AEB14791.1"/>
    </source>
</evidence>
<evidence type="ECO:0000313" key="10">
    <source>
        <dbReference type="Proteomes" id="UP000006852"/>
    </source>
</evidence>
<dbReference type="EMBL" id="CP002631">
    <property type="protein sequence ID" value="AEB14791.1"/>
    <property type="molecule type" value="Genomic_DNA"/>
</dbReference>
<dbReference type="GeneID" id="302999041"/>
<protein>
    <submittedName>
        <fullName evidence="9">Peptidase M48 Ste24p</fullName>
    </submittedName>
</protein>
<evidence type="ECO:0000259" key="8">
    <source>
        <dbReference type="Pfam" id="PF01435"/>
    </source>
</evidence>